<evidence type="ECO:0000313" key="3">
    <source>
        <dbReference type="Proteomes" id="UP000281955"/>
    </source>
</evidence>
<reference evidence="2 3" key="1">
    <citation type="submission" date="2018-10" db="EMBL/GenBank/DDBJ databases">
        <title>Genomic Encyclopedia of Archaeal and Bacterial Type Strains, Phase II (KMG-II): from individual species to whole genera.</title>
        <authorList>
            <person name="Goeker M."/>
        </authorList>
    </citation>
    <scope>NUCLEOTIDE SEQUENCE [LARGE SCALE GENOMIC DNA]</scope>
    <source>
        <strain evidence="2 3">RP-AC37</strain>
    </source>
</reference>
<dbReference type="InterPro" id="IPR009057">
    <property type="entry name" value="Homeodomain-like_sf"/>
</dbReference>
<proteinExistence type="predicted"/>
<feature type="region of interest" description="Disordered" evidence="1">
    <location>
        <begin position="183"/>
        <end position="206"/>
    </location>
</feature>
<dbReference type="InParanoid" id="A0A420XR42"/>
<comment type="caution">
    <text evidence="2">The sequence shown here is derived from an EMBL/GenBank/DDBJ whole genome shotgun (WGS) entry which is preliminary data.</text>
</comment>
<dbReference type="Gene3D" id="1.10.357.10">
    <property type="entry name" value="Tetracycline Repressor, domain 2"/>
    <property type="match status" value="1"/>
</dbReference>
<keyword evidence="3" id="KW-1185">Reference proteome</keyword>
<name>A0A420XR42_9ACTN</name>
<dbReference type="RefSeq" id="WP_231121708.1">
    <property type="nucleotide sequence ID" value="NZ_RBWV01000011.1"/>
</dbReference>
<protein>
    <submittedName>
        <fullName evidence="2">AcrR family transcriptional regulator</fullName>
    </submittedName>
</protein>
<dbReference type="SUPFAM" id="SSF46689">
    <property type="entry name" value="Homeodomain-like"/>
    <property type="match status" value="1"/>
</dbReference>
<dbReference type="Proteomes" id="UP000281955">
    <property type="component" value="Unassembled WGS sequence"/>
</dbReference>
<evidence type="ECO:0000313" key="2">
    <source>
        <dbReference type="EMBL" id="RKS75717.1"/>
    </source>
</evidence>
<dbReference type="EMBL" id="RBWV01000011">
    <property type="protein sequence ID" value="RKS75717.1"/>
    <property type="molecule type" value="Genomic_DNA"/>
</dbReference>
<accession>A0A420XR42</accession>
<gene>
    <name evidence="2" type="ORF">CLV35_2194</name>
</gene>
<organism evidence="2 3">
    <name type="scientific">Motilibacter peucedani</name>
    <dbReference type="NCBI Taxonomy" id="598650"/>
    <lineage>
        <taxon>Bacteria</taxon>
        <taxon>Bacillati</taxon>
        <taxon>Actinomycetota</taxon>
        <taxon>Actinomycetes</taxon>
        <taxon>Motilibacterales</taxon>
        <taxon>Motilibacteraceae</taxon>
        <taxon>Motilibacter</taxon>
    </lineage>
</organism>
<sequence>MGRRPQPEIRQRLLEACTDHALAHGLPDRLEAFATAVGTSSRMLVYHFGTRDGLLREVLVAARARQVADFTGLLTLRPDEDYLDTLARAWKAISGAQGRPYLRIFSPLHDTAGAPHWPDFRREATTDWLAPLEQGMATTGHPGLGSVVLAVVRGLLMDLDATGDHMRVDAAFTDFLATVRAASSQTAAPTRRSDSSQRRRASSSSYAAGAVRATAYLS</sequence>
<dbReference type="AlphaFoldDB" id="A0A420XR42"/>
<evidence type="ECO:0000256" key="1">
    <source>
        <dbReference type="SAM" id="MobiDB-lite"/>
    </source>
</evidence>